<name>A0A916WF43_9HYPH</name>
<sequence>MTNKWKMRLLAALVGAAFIPVTTAQSADSPVNTTEQVDPAALKAWREEMQNIVPPGPGCYHSKYPSKALNEIPCIKTSTTEPAPPVPKVSKRASKIVDGGSDNYFFEPGIVSSSSYLSYATGSFPSVTDVKSVTSVGGTGDSKLDGQYSLQLNTNYFTTQACGNAPECYGWQQFMYQNQGSSGGGEVTVRSWLVNYPEKCLSDWTRQDKDGQPSCYMEEMGPAPLIPVTQLTDVTLTGYVNKSNTGQNVAILQFGPEQVTVSRDNYLGLGSDWTQAEFNIFGVDDETKAEFDPGASMTVKLNAQYNVGRFYYLSPKCIRSESTAAESNNLTLGDCIADKGGELHPYIQFTQSYPLPQ</sequence>
<keyword evidence="1" id="KW-0732">Signal</keyword>
<protein>
    <recommendedName>
        <fullName evidence="4">Secreted protein</fullName>
    </recommendedName>
</protein>
<organism evidence="2 3">
    <name type="scientific">Brucella endophytica</name>
    <dbReference type="NCBI Taxonomy" id="1963359"/>
    <lineage>
        <taxon>Bacteria</taxon>
        <taxon>Pseudomonadati</taxon>
        <taxon>Pseudomonadota</taxon>
        <taxon>Alphaproteobacteria</taxon>
        <taxon>Hyphomicrobiales</taxon>
        <taxon>Brucellaceae</taxon>
        <taxon>Brucella/Ochrobactrum group</taxon>
        <taxon>Brucella</taxon>
    </lineage>
</organism>
<feature type="signal peptide" evidence="1">
    <location>
        <begin position="1"/>
        <end position="26"/>
    </location>
</feature>
<evidence type="ECO:0008006" key="4">
    <source>
        <dbReference type="Google" id="ProtNLM"/>
    </source>
</evidence>
<evidence type="ECO:0000256" key="1">
    <source>
        <dbReference type="SAM" id="SignalP"/>
    </source>
</evidence>
<evidence type="ECO:0000313" key="2">
    <source>
        <dbReference type="EMBL" id="GGA93422.1"/>
    </source>
</evidence>
<reference evidence="2" key="1">
    <citation type="journal article" date="2014" name="Int. J. Syst. Evol. Microbiol.">
        <title>Complete genome sequence of Corynebacterium casei LMG S-19264T (=DSM 44701T), isolated from a smear-ripened cheese.</title>
        <authorList>
            <consortium name="US DOE Joint Genome Institute (JGI-PGF)"/>
            <person name="Walter F."/>
            <person name="Albersmeier A."/>
            <person name="Kalinowski J."/>
            <person name="Ruckert C."/>
        </authorList>
    </citation>
    <scope>NUCLEOTIDE SEQUENCE</scope>
    <source>
        <strain evidence="2">CGMCC 1.15082</strain>
    </source>
</reference>
<feature type="chain" id="PRO_5037623012" description="Secreted protein" evidence="1">
    <location>
        <begin position="27"/>
        <end position="357"/>
    </location>
</feature>
<dbReference type="EMBL" id="BMHH01000007">
    <property type="protein sequence ID" value="GGA93422.1"/>
    <property type="molecule type" value="Genomic_DNA"/>
</dbReference>
<proteinExistence type="predicted"/>
<dbReference type="AlphaFoldDB" id="A0A916WF43"/>
<evidence type="ECO:0000313" key="3">
    <source>
        <dbReference type="Proteomes" id="UP000646478"/>
    </source>
</evidence>
<dbReference type="RefSeq" id="WP_188824210.1">
    <property type="nucleotide sequence ID" value="NZ_BMHH01000007.1"/>
</dbReference>
<keyword evidence="3" id="KW-1185">Reference proteome</keyword>
<reference evidence="2" key="2">
    <citation type="submission" date="2020-09" db="EMBL/GenBank/DDBJ databases">
        <authorList>
            <person name="Sun Q."/>
            <person name="Zhou Y."/>
        </authorList>
    </citation>
    <scope>NUCLEOTIDE SEQUENCE</scope>
    <source>
        <strain evidence="2">CGMCC 1.15082</strain>
    </source>
</reference>
<gene>
    <name evidence="2" type="ORF">GCM10011491_21940</name>
</gene>
<comment type="caution">
    <text evidence="2">The sequence shown here is derived from an EMBL/GenBank/DDBJ whole genome shotgun (WGS) entry which is preliminary data.</text>
</comment>
<dbReference type="Proteomes" id="UP000646478">
    <property type="component" value="Unassembled WGS sequence"/>
</dbReference>
<accession>A0A916WF43</accession>